<gene>
    <name evidence="3" type="ORF">EDD29_4057</name>
</gene>
<dbReference type="AlphaFoldDB" id="A0A3N1CZ32"/>
<dbReference type="OrthoDB" id="9811121at2"/>
<dbReference type="InterPro" id="IPR050345">
    <property type="entry name" value="Aliph_Amidase/BUP"/>
</dbReference>
<proteinExistence type="predicted"/>
<reference evidence="3 4" key="1">
    <citation type="submission" date="2018-11" db="EMBL/GenBank/DDBJ databases">
        <title>Sequencing the genomes of 1000 actinobacteria strains.</title>
        <authorList>
            <person name="Klenk H.-P."/>
        </authorList>
    </citation>
    <scope>NUCLEOTIDE SEQUENCE [LARGE SCALE GENOMIC DNA]</scope>
    <source>
        <strain evidence="3 4">DSM 44254</strain>
    </source>
</reference>
<sequence length="262" mass="26920">MDTLRVGLAQLPSVPGDVAGNARIAAEAVTRAAAEGARLILFPELSLTGYDLDLFPDPALGVTADDARLDPVREAARSAGATAVVGGAYRHSPTGTWIASLAALPDGTLLPHGKRHLHGRERDIFDPAPPGPLLEVDGWIVALAICYDAGVPSHAEEAARRGAEVYAASVLYDNPRRFDVHLAARAMDHRMYAVAANYPGGPGAGLGAGWESCGGSGAWHPDGSRLSDAGTAPGLVLVGLDRADLTALRAGDADAGFPRGAA</sequence>
<dbReference type="Proteomes" id="UP000272400">
    <property type="component" value="Unassembled WGS sequence"/>
</dbReference>
<dbReference type="EMBL" id="RJKE01000001">
    <property type="protein sequence ID" value="ROO86486.1"/>
    <property type="molecule type" value="Genomic_DNA"/>
</dbReference>
<dbReference type="RefSeq" id="WP_123665885.1">
    <property type="nucleotide sequence ID" value="NZ_RJKE01000001.1"/>
</dbReference>
<accession>A0A3N1CZ32</accession>
<evidence type="ECO:0000313" key="4">
    <source>
        <dbReference type="Proteomes" id="UP000272400"/>
    </source>
</evidence>
<dbReference type="Gene3D" id="3.60.110.10">
    <property type="entry name" value="Carbon-nitrogen hydrolase"/>
    <property type="match status" value="1"/>
</dbReference>
<dbReference type="PROSITE" id="PS50263">
    <property type="entry name" value="CN_HYDROLASE"/>
    <property type="match status" value="1"/>
</dbReference>
<keyword evidence="1 3" id="KW-0378">Hydrolase</keyword>
<keyword evidence="4" id="KW-1185">Reference proteome</keyword>
<feature type="domain" description="CN hydrolase" evidence="2">
    <location>
        <begin position="4"/>
        <end position="242"/>
    </location>
</feature>
<dbReference type="PANTHER" id="PTHR43674:SF2">
    <property type="entry name" value="BETA-UREIDOPROPIONASE"/>
    <property type="match status" value="1"/>
</dbReference>
<protein>
    <submittedName>
        <fullName evidence="3">Putative amidohydrolase</fullName>
    </submittedName>
</protein>
<dbReference type="Pfam" id="PF00795">
    <property type="entry name" value="CN_hydrolase"/>
    <property type="match status" value="1"/>
</dbReference>
<dbReference type="InterPro" id="IPR036526">
    <property type="entry name" value="C-N_Hydrolase_sf"/>
</dbReference>
<dbReference type="PANTHER" id="PTHR43674">
    <property type="entry name" value="NITRILASE C965.09-RELATED"/>
    <property type="match status" value="1"/>
</dbReference>
<dbReference type="SUPFAM" id="SSF56317">
    <property type="entry name" value="Carbon-nitrogen hydrolase"/>
    <property type="match status" value="1"/>
</dbReference>
<evidence type="ECO:0000259" key="2">
    <source>
        <dbReference type="PROSITE" id="PS50263"/>
    </source>
</evidence>
<dbReference type="CDD" id="cd07197">
    <property type="entry name" value="nitrilase"/>
    <property type="match status" value="1"/>
</dbReference>
<dbReference type="GO" id="GO:0050126">
    <property type="term" value="F:N-carbamoylputrescine amidase activity"/>
    <property type="evidence" value="ECO:0007669"/>
    <property type="project" value="TreeGrafter"/>
</dbReference>
<dbReference type="InterPro" id="IPR003010">
    <property type="entry name" value="C-N_Hydrolase"/>
</dbReference>
<dbReference type="GO" id="GO:0033388">
    <property type="term" value="P:putrescine biosynthetic process from arginine"/>
    <property type="evidence" value="ECO:0007669"/>
    <property type="project" value="TreeGrafter"/>
</dbReference>
<organism evidence="3 4">
    <name type="scientific">Actinocorallia herbida</name>
    <dbReference type="NCBI Taxonomy" id="58109"/>
    <lineage>
        <taxon>Bacteria</taxon>
        <taxon>Bacillati</taxon>
        <taxon>Actinomycetota</taxon>
        <taxon>Actinomycetes</taxon>
        <taxon>Streptosporangiales</taxon>
        <taxon>Thermomonosporaceae</taxon>
        <taxon>Actinocorallia</taxon>
    </lineage>
</organism>
<evidence type="ECO:0000256" key="1">
    <source>
        <dbReference type="ARBA" id="ARBA00022801"/>
    </source>
</evidence>
<comment type="caution">
    <text evidence="3">The sequence shown here is derived from an EMBL/GenBank/DDBJ whole genome shotgun (WGS) entry which is preliminary data.</text>
</comment>
<name>A0A3N1CZ32_9ACTN</name>
<evidence type="ECO:0000313" key="3">
    <source>
        <dbReference type="EMBL" id="ROO86486.1"/>
    </source>
</evidence>